<comment type="similarity">
    <text evidence="1">Belongs to the short-chain dehydrogenases/reductases (SDR) family.</text>
</comment>
<dbReference type="GO" id="GO:0016491">
    <property type="term" value="F:oxidoreductase activity"/>
    <property type="evidence" value="ECO:0007669"/>
    <property type="project" value="UniProtKB-KW"/>
</dbReference>
<dbReference type="Gene3D" id="3.40.50.720">
    <property type="entry name" value="NAD(P)-binding Rossmann-like Domain"/>
    <property type="match status" value="1"/>
</dbReference>
<evidence type="ECO:0000256" key="1">
    <source>
        <dbReference type="ARBA" id="ARBA00006484"/>
    </source>
</evidence>
<reference evidence="3 4" key="1">
    <citation type="submission" date="2017-12" db="EMBL/GenBank/DDBJ databases">
        <authorList>
            <person name="Hurst M.R.H."/>
        </authorList>
    </citation>
    <scope>NUCLEOTIDE SEQUENCE [LARGE SCALE GENOMIC DNA]</scope>
    <source>
        <strain evidence="3 4">SY-3-19</strain>
    </source>
</reference>
<dbReference type="NCBIfam" id="NF006597">
    <property type="entry name" value="PRK09134.1"/>
    <property type="match status" value="1"/>
</dbReference>
<evidence type="ECO:0000313" key="3">
    <source>
        <dbReference type="EMBL" id="PQA86151.1"/>
    </source>
</evidence>
<dbReference type="Pfam" id="PF13561">
    <property type="entry name" value="adh_short_C2"/>
    <property type="match status" value="1"/>
</dbReference>
<dbReference type="InterPro" id="IPR036291">
    <property type="entry name" value="NAD(P)-bd_dom_sf"/>
</dbReference>
<keyword evidence="4" id="KW-1185">Reference proteome</keyword>
<dbReference type="PANTHER" id="PTHR43639:SF1">
    <property type="entry name" value="SHORT-CHAIN DEHYDROGENASE_REDUCTASE FAMILY PROTEIN"/>
    <property type="match status" value="1"/>
</dbReference>
<gene>
    <name evidence="3" type="ORF">CW354_17480</name>
</gene>
<evidence type="ECO:0000256" key="2">
    <source>
        <dbReference type="ARBA" id="ARBA00023002"/>
    </source>
</evidence>
<dbReference type="AlphaFoldDB" id="A0A2S7K117"/>
<dbReference type="PRINTS" id="PR00081">
    <property type="entry name" value="GDHRDH"/>
</dbReference>
<sequence>MTANKAGAALVTGAGKRIGRALALTLAEAGYDVAVHYNASKAGADEVVSLIEAKGRKAAAVGADLSQEKETAALMDKAVSAIGPLCVLVNSASVFEHDDAETMTRESWDLHMEVNARAPLKLAQDFARQAPTDSLIVNLIDQRVLKLTPQFLSYTASKSTLFTLTKTLAQGLGPKGVRVNAIGPGPTLKNPRQSDADWARQNAATILGHGANPEDICGALLYLLSARSVTGQMIAVDGGQHLAWRTEDVLVQE</sequence>
<organism evidence="3 4">
    <name type="scientific">Hyphococcus luteus</name>
    <dbReference type="NCBI Taxonomy" id="2058213"/>
    <lineage>
        <taxon>Bacteria</taxon>
        <taxon>Pseudomonadati</taxon>
        <taxon>Pseudomonadota</taxon>
        <taxon>Alphaproteobacteria</taxon>
        <taxon>Parvularculales</taxon>
        <taxon>Parvularculaceae</taxon>
        <taxon>Hyphococcus</taxon>
    </lineage>
</organism>
<dbReference type="SUPFAM" id="SSF51735">
    <property type="entry name" value="NAD(P)-binding Rossmann-fold domains"/>
    <property type="match status" value="1"/>
</dbReference>
<comment type="caution">
    <text evidence="3">The sequence shown here is derived from an EMBL/GenBank/DDBJ whole genome shotgun (WGS) entry which is preliminary data.</text>
</comment>
<dbReference type="InterPro" id="IPR002347">
    <property type="entry name" value="SDR_fam"/>
</dbReference>
<dbReference type="OrthoDB" id="9786360at2"/>
<name>A0A2S7K117_9PROT</name>
<dbReference type="RefSeq" id="WP_104831363.1">
    <property type="nucleotide sequence ID" value="NZ_PJCH01000015.1"/>
</dbReference>
<dbReference type="Proteomes" id="UP000239504">
    <property type="component" value="Unassembled WGS sequence"/>
</dbReference>
<accession>A0A2S7K117</accession>
<evidence type="ECO:0000313" key="4">
    <source>
        <dbReference type="Proteomes" id="UP000239504"/>
    </source>
</evidence>
<protein>
    <submittedName>
        <fullName evidence="3">Short chain dehydrogenase</fullName>
    </submittedName>
</protein>
<keyword evidence="2" id="KW-0560">Oxidoreductase</keyword>
<dbReference type="EMBL" id="PJCH01000015">
    <property type="protein sequence ID" value="PQA86151.1"/>
    <property type="molecule type" value="Genomic_DNA"/>
</dbReference>
<dbReference type="PANTHER" id="PTHR43639">
    <property type="entry name" value="OXIDOREDUCTASE, SHORT-CHAIN DEHYDROGENASE/REDUCTASE FAMILY (AFU_ORTHOLOGUE AFUA_5G02870)"/>
    <property type="match status" value="1"/>
</dbReference>
<proteinExistence type="inferred from homology"/>